<dbReference type="Proteomes" id="UP001176941">
    <property type="component" value="Chromosome 25"/>
</dbReference>
<organism evidence="2 3">
    <name type="scientific">Rangifer tarandus platyrhynchus</name>
    <name type="common">Svalbard reindeer</name>
    <dbReference type="NCBI Taxonomy" id="3082113"/>
    <lineage>
        <taxon>Eukaryota</taxon>
        <taxon>Metazoa</taxon>
        <taxon>Chordata</taxon>
        <taxon>Craniata</taxon>
        <taxon>Vertebrata</taxon>
        <taxon>Euteleostomi</taxon>
        <taxon>Mammalia</taxon>
        <taxon>Eutheria</taxon>
        <taxon>Laurasiatheria</taxon>
        <taxon>Artiodactyla</taxon>
        <taxon>Ruminantia</taxon>
        <taxon>Pecora</taxon>
        <taxon>Cervidae</taxon>
        <taxon>Odocoileinae</taxon>
        <taxon>Rangifer</taxon>
    </lineage>
</organism>
<dbReference type="EMBL" id="OX459961">
    <property type="protein sequence ID" value="CAI9166271.1"/>
    <property type="molecule type" value="Genomic_DNA"/>
</dbReference>
<keyword evidence="3" id="KW-1185">Reference proteome</keyword>
<evidence type="ECO:0000313" key="3">
    <source>
        <dbReference type="Proteomes" id="UP001176941"/>
    </source>
</evidence>
<accession>A0ABN8YZ99</accession>
<dbReference type="PROSITE" id="PS51257">
    <property type="entry name" value="PROKAR_LIPOPROTEIN"/>
    <property type="match status" value="1"/>
</dbReference>
<gene>
    <name evidence="2" type="ORF">MRATA1EN1_LOCUS15233</name>
</gene>
<evidence type="ECO:0000313" key="2">
    <source>
        <dbReference type="EMBL" id="CAI9166271.1"/>
    </source>
</evidence>
<protein>
    <submittedName>
        <fullName evidence="2">Uncharacterized protein</fullName>
    </submittedName>
</protein>
<reference evidence="2" key="1">
    <citation type="submission" date="2023-04" db="EMBL/GenBank/DDBJ databases">
        <authorList>
            <consortium name="ELIXIR-Norway"/>
        </authorList>
    </citation>
    <scope>NUCLEOTIDE SEQUENCE [LARGE SCALE GENOMIC DNA]</scope>
</reference>
<proteinExistence type="predicted"/>
<feature type="region of interest" description="Disordered" evidence="1">
    <location>
        <begin position="68"/>
        <end position="92"/>
    </location>
</feature>
<sequence>MERYCIGRRGLRLSSYAVEYCICASVAQSCPALCDPMDSRQASLSMEFSRPEYWRGLPFSSLGDLPNPKIEPGSPALQADSLPYEPPGSHYSAIKMNKTVPYRDLDGPRDCHTE</sequence>
<name>A0ABN8YZ99_RANTA</name>
<evidence type="ECO:0000256" key="1">
    <source>
        <dbReference type="SAM" id="MobiDB-lite"/>
    </source>
</evidence>